<dbReference type="InterPro" id="IPR000536">
    <property type="entry name" value="Nucl_hrmn_rcpt_lig-bd"/>
</dbReference>
<dbReference type="InterPro" id="IPR035500">
    <property type="entry name" value="NHR-like_dom_sf"/>
</dbReference>
<feature type="domain" description="NR LBD" evidence="13">
    <location>
        <begin position="136"/>
        <end position="394"/>
    </location>
</feature>
<evidence type="ECO:0000256" key="4">
    <source>
        <dbReference type="ARBA" id="ARBA00022771"/>
    </source>
</evidence>
<feature type="domain" description="Nuclear receptor" evidence="12">
    <location>
        <begin position="4"/>
        <end position="83"/>
    </location>
</feature>
<protein>
    <submittedName>
        <fullName evidence="14">Uncharacterized protein</fullName>
    </submittedName>
</protein>
<evidence type="ECO:0000256" key="10">
    <source>
        <dbReference type="ARBA" id="ARBA00023242"/>
    </source>
</evidence>
<dbReference type="PANTHER" id="PTHR45680:SF9">
    <property type="entry name" value="NUCLEAR HORMONE RECEPTOR FAMILY-RELATED"/>
    <property type="match status" value="1"/>
</dbReference>
<dbReference type="SMART" id="SM00430">
    <property type="entry name" value="HOLI"/>
    <property type="match status" value="1"/>
</dbReference>
<keyword evidence="7 11" id="KW-0238">DNA-binding</keyword>
<comment type="similarity">
    <text evidence="2 11">Belongs to the nuclear hormone receptor family.</text>
</comment>
<name>A0AAE9F3A4_CAEBR</name>
<gene>
    <name evidence="14" type="ORF">L5515_006750</name>
</gene>
<dbReference type="PROSITE" id="PS51843">
    <property type="entry name" value="NR_LBD"/>
    <property type="match status" value="1"/>
</dbReference>
<evidence type="ECO:0000256" key="9">
    <source>
        <dbReference type="ARBA" id="ARBA00023170"/>
    </source>
</evidence>
<dbReference type="GO" id="GO:0000978">
    <property type="term" value="F:RNA polymerase II cis-regulatory region sequence-specific DNA binding"/>
    <property type="evidence" value="ECO:0007669"/>
    <property type="project" value="InterPro"/>
</dbReference>
<dbReference type="InterPro" id="IPR049636">
    <property type="entry name" value="HNF4-like_DBD"/>
</dbReference>
<dbReference type="PRINTS" id="PR00047">
    <property type="entry name" value="STROIDFINGER"/>
</dbReference>
<keyword evidence="5 11" id="KW-0862">Zinc</keyword>
<keyword evidence="15" id="KW-1185">Reference proteome</keyword>
<evidence type="ECO:0000256" key="8">
    <source>
        <dbReference type="ARBA" id="ARBA00023163"/>
    </source>
</evidence>
<sequence length="394" mass="45994">MQPDQFCKICAQPAQGNNFGVLSCRACAAFFRRAVTRNGASQNAKVIEDGEICEIFLDGRYPCKKCRLKKCYDVGMDAKKIQVNRDKISSKIAPSLSNFLGRPEFILCLEPDKAAHIKTIIDVSYLIKKAENTFQQPDSITPRNYENSLEKLSMVMEDMKMRNSKKTIPVVKYIGKYEYLMFWETTFTSAAKWLAGIAEFQKLELSVRIEILKTVWMLWARLDKLAETAEFQRKQKLKNNVYMWTEETCMDLKNVEIDLKWCTNYTTEQMMFYLQPDSDSSWKKTIESLIELEPTNVELNFMLIQLCLQHAGVRNQGKVLEATDRIIQTQADYLHHHYTNILNIPRYSNRLEKLMKVNKLIESSVRLRRDRNQISKLFDVFSVDFSHPEMFELT</sequence>
<dbReference type="InterPro" id="IPR051152">
    <property type="entry name" value="C.elegans_Orphan_NR"/>
</dbReference>
<comment type="subcellular location">
    <subcellularLocation>
        <location evidence="1 11">Nucleus</location>
    </subcellularLocation>
</comment>
<organism evidence="14 15">
    <name type="scientific">Caenorhabditis briggsae</name>
    <dbReference type="NCBI Taxonomy" id="6238"/>
    <lineage>
        <taxon>Eukaryota</taxon>
        <taxon>Metazoa</taxon>
        <taxon>Ecdysozoa</taxon>
        <taxon>Nematoda</taxon>
        <taxon>Chromadorea</taxon>
        <taxon>Rhabditida</taxon>
        <taxon>Rhabditina</taxon>
        <taxon>Rhabditomorpha</taxon>
        <taxon>Rhabditoidea</taxon>
        <taxon>Rhabditidae</taxon>
        <taxon>Peloderinae</taxon>
        <taxon>Caenorhabditis</taxon>
    </lineage>
</organism>
<evidence type="ECO:0000256" key="2">
    <source>
        <dbReference type="ARBA" id="ARBA00005993"/>
    </source>
</evidence>
<evidence type="ECO:0000313" key="14">
    <source>
        <dbReference type="EMBL" id="UMM33178.1"/>
    </source>
</evidence>
<keyword evidence="9 11" id="KW-0675">Receptor</keyword>
<keyword evidence="8 11" id="KW-0804">Transcription</keyword>
<evidence type="ECO:0000256" key="5">
    <source>
        <dbReference type="ARBA" id="ARBA00022833"/>
    </source>
</evidence>
<evidence type="ECO:0000256" key="1">
    <source>
        <dbReference type="ARBA" id="ARBA00004123"/>
    </source>
</evidence>
<keyword evidence="10 11" id="KW-0539">Nucleus</keyword>
<dbReference type="SMART" id="SM00399">
    <property type="entry name" value="ZnF_C4"/>
    <property type="match status" value="1"/>
</dbReference>
<dbReference type="GO" id="GO:0005634">
    <property type="term" value="C:nucleus"/>
    <property type="evidence" value="ECO:0007669"/>
    <property type="project" value="UniProtKB-SubCell"/>
</dbReference>
<dbReference type="AlphaFoldDB" id="A0AAE9F3A4"/>
<evidence type="ECO:0000256" key="3">
    <source>
        <dbReference type="ARBA" id="ARBA00022723"/>
    </source>
</evidence>
<dbReference type="CDD" id="cd06960">
    <property type="entry name" value="NR_DBD_HNF4A"/>
    <property type="match status" value="1"/>
</dbReference>
<dbReference type="GO" id="GO:0008270">
    <property type="term" value="F:zinc ion binding"/>
    <property type="evidence" value="ECO:0007669"/>
    <property type="project" value="UniProtKB-KW"/>
</dbReference>
<keyword evidence="6 11" id="KW-0805">Transcription regulation</keyword>
<evidence type="ECO:0000256" key="7">
    <source>
        <dbReference type="ARBA" id="ARBA00023125"/>
    </source>
</evidence>
<dbReference type="Pfam" id="PF00105">
    <property type="entry name" value="zf-C4"/>
    <property type="match status" value="1"/>
</dbReference>
<evidence type="ECO:0000256" key="11">
    <source>
        <dbReference type="RuleBase" id="RU004334"/>
    </source>
</evidence>
<dbReference type="GO" id="GO:0003700">
    <property type="term" value="F:DNA-binding transcription factor activity"/>
    <property type="evidence" value="ECO:0007669"/>
    <property type="project" value="InterPro"/>
</dbReference>
<dbReference type="PROSITE" id="PS00031">
    <property type="entry name" value="NUCLEAR_REC_DBD_1"/>
    <property type="match status" value="1"/>
</dbReference>
<dbReference type="InterPro" id="IPR013088">
    <property type="entry name" value="Znf_NHR/GATA"/>
</dbReference>
<dbReference type="SUPFAM" id="SSF48508">
    <property type="entry name" value="Nuclear receptor ligand-binding domain"/>
    <property type="match status" value="1"/>
</dbReference>
<dbReference type="Pfam" id="PF00104">
    <property type="entry name" value="Hormone_recep"/>
    <property type="match status" value="1"/>
</dbReference>
<dbReference type="Gene3D" id="1.10.565.10">
    <property type="entry name" value="Retinoid X Receptor"/>
    <property type="match status" value="1"/>
</dbReference>
<reference evidence="14 15" key="1">
    <citation type="submission" date="2022-04" db="EMBL/GenBank/DDBJ databases">
        <title>Chromosome-level reference genomes for two strains of Caenorhabditis briggsae: an improved platform for comparative genomics.</title>
        <authorList>
            <person name="Stevens L."/>
            <person name="Andersen E."/>
        </authorList>
    </citation>
    <scope>NUCLEOTIDE SEQUENCE [LARGE SCALE GENOMIC DNA]</scope>
    <source>
        <strain evidence="14">VX34</strain>
        <tissue evidence="14">Whole-organism</tissue>
    </source>
</reference>
<proteinExistence type="inferred from homology"/>
<evidence type="ECO:0000256" key="6">
    <source>
        <dbReference type="ARBA" id="ARBA00023015"/>
    </source>
</evidence>
<keyword evidence="3 11" id="KW-0479">Metal-binding</keyword>
<evidence type="ECO:0000313" key="15">
    <source>
        <dbReference type="Proteomes" id="UP000829354"/>
    </source>
</evidence>
<dbReference type="PROSITE" id="PS51030">
    <property type="entry name" value="NUCLEAR_REC_DBD_2"/>
    <property type="match status" value="1"/>
</dbReference>
<evidence type="ECO:0000259" key="12">
    <source>
        <dbReference type="PROSITE" id="PS51030"/>
    </source>
</evidence>
<accession>A0AAE9F3A4</accession>
<dbReference type="Proteomes" id="UP000829354">
    <property type="component" value="Chromosome V"/>
</dbReference>
<evidence type="ECO:0000259" key="13">
    <source>
        <dbReference type="PROSITE" id="PS51843"/>
    </source>
</evidence>
<dbReference type="EMBL" id="CP092624">
    <property type="protein sequence ID" value="UMM33178.1"/>
    <property type="molecule type" value="Genomic_DNA"/>
</dbReference>
<keyword evidence="4 11" id="KW-0863">Zinc-finger</keyword>
<dbReference type="InterPro" id="IPR001628">
    <property type="entry name" value="Znf_hrmn_rcpt"/>
</dbReference>
<dbReference type="PANTHER" id="PTHR45680">
    <property type="entry name" value="NUCLEAR HORMONE RECEPTOR FAMILY"/>
    <property type="match status" value="1"/>
</dbReference>
<dbReference type="Gene3D" id="3.30.50.10">
    <property type="entry name" value="Erythroid Transcription Factor GATA-1, subunit A"/>
    <property type="match status" value="1"/>
</dbReference>
<dbReference type="SUPFAM" id="SSF57716">
    <property type="entry name" value="Glucocorticoid receptor-like (DNA-binding domain)"/>
    <property type="match status" value="1"/>
</dbReference>